<sequence>MELIVQRGKGHHDGTQTRPFVSAPAHRPSFFSYLPPQTCVDVSNQMYIIPTLIGFMP</sequence>
<organism evidence="1 2">
    <name type="scientific">Aneurinibacillus aneurinilyticus ATCC 12856</name>
    <dbReference type="NCBI Taxonomy" id="649747"/>
    <lineage>
        <taxon>Bacteria</taxon>
        <taxon>Bacillati</taxon>
        <taxon>Bacillota</taxon>
        <taxon>Bacilli</taxon>
        <taxon>Bacillales</taxon>
        <taxon>Paenibacillaceae</taxon>
        <taxon>Aneurinibacillus group</taxon>
        <taxon>Aneurinibacillus</taxon>
    </lineage>
</organism>
<dbReference type="EMBL" id="AWSJ01000364">
    <property type="protein sequence ID" value="ERI05088.1"/>
    <property type="molecule type" value="Genomic_DNA"/>
</dbReference>
<gene>
    <name evidence="1" type="ORF">HMPREF0083_05802</name>
</gene>
<reference evidence="1 2" key="1">
    <citation type="submission" date="2013-08" db="EMBL/GenBank/DDBJ databases">
        <authorList>
            <person name="Weinstock G."/>
            <person name="Sodergren E."/>
            <person name="Wylie T."/>
            <person name="Fulton L."/>
            <person name="Fulton R."/>
            <person name="Fronick C."/>
            <person name="O'Laughlin M."/>
            <person name="Godfrey J."/>
            <person name="Miner T."/>
            <person name="Herter B."/>
            <person name="Appelbaum E."/>
            <person name="Cordes M."/>
            <person name="Lek S."/>
            <person name="Wollam A."/>
            <person name="Pepin K.H."/>
            <person name="Palsikar V.B."/>
            <person name="Mitreva M."/>
            <person name="Wilson R.K."/>
        </authorList>
    </citation>
    <scope>NUCLEOTIDE SEQUENCE [LARGE SCALE GENOMIC DNA]</scope>
    <source>
        <strain evidence="1 2">ATCC 12856</strain>
    </source>
</reference>
<dbReference type="Proteomes" id="UP000016511">
    <property type="component" value="Unassembled WGS sequence"/>
</dbReference>
<name>U1WS55_ANEAE</name>
<dbReference type="HOGENOM" id="CLU_2986490_0_0_9"/>
<proteinExistence type="predicted"/>
<comment type="caution">
    <text evidence="1">The sequence shown here is derived from an EMBL/GenBank/DDBJ whole genome shotgun (WGS) entry which is preliminary data.</text>
</comment>
<evidence type="ECO:0000313" key="2">
    <source>
        <dbReference type="Proteomes" id="UP000016511"/>
    </source>
</evidence>
<dbReference type="AlphaFoldDB" id="U1WS55"/>
<keyword evidence="2" id="KW-1185">Reference proteome</keyword>
<accession>U1WS55</accession>
<protein>
    <submittedName>
        <fullName evidence="1">Uncharacterized protein</fullName>
    </submittedName>
</protein>
<evidence type="ECO:0000313" key="1">
    <source>
        <dbReference type="EMBL" id="ERI05088.1"/>
    </source>
</evidence>